<dbReference type="STRING" id="1126833.VN24_09835"/>
<proteinExistence type="predicted"/>
<dbReference type="OrthoDB" id="143422at2"/>
<evidence type="ECO:0000259" key="1">
    <source>
        <dbReference type="Pfam" id="PF07905"/>
    </source>
</evidence>
<dbReference type="RefSeq" id="WP_045670267.1">
    <property type="nucleotide sequence ID" value="NZ_CP011058.1"/>
</dbReference>
<feature type="domain" description="PucR C-terminal helix-turn-helix" evidence="2">
    <location>
        <begin position="461"/>
        <end position="518"/>
    </location>
</feature>
<dbReference type="AlphaFoldDB" id="A0A0D5NHH6"/>
<reference evidence="4" key="2">
    <citation type="submission" date="2015-03" db="EMBL/GenBank/DDBJ databases">
        <title>Genome sequence of Paenibacillus beijingensis strain DSM 24997T.</title>
        <authorList>
            <person name="Kwak Y."/>
            <person name="Shin J.-H."/>
        </authorList>
    </citation>
    <scope>NUCLEOTIDE SEQUENCE [LARGE SCALE GENOMIC DNA]</scope>
    <source>
        <strain evidence="4">DSM 24997</strain>
    </source>
</reference>
<dbReference type="InterPro" id="IPR025736">
    <property type="entry name" value="PucR_C-HTH_dom"/>
</dbReference>
<dbReference type="PANTHER" id="PTHR33744:SF1">
    <property type="entry name" value="DNA-BINDING TRANSCRIPTIONAL ACTIVATOR ADER"/>
    <property type="match status" value="1"/>
</dbReference>
<accession>A0A0D5NHH6</accession>
<gene>
    <name evidence="3" type="ORF">VN24_09835</name>
</gene>
<dbReference type="EMBL" id="CP011058">
    <property type="protein sequence ID" value="AJY74834.1"/>
    <property type="molecule type" value="Genomic_DNA"/>
</dbReference>
<dbReference type="Gene3D" id="1.10.10.2840">
    <property type="entry name" value="PucR C-terminal helix-turn-helix domain"/>
    <property type="match status" value="1"/>
</dbReference>
<dbReference type="Pfam" id="PF07905">
    <property type="entry name" value="PucR"/>
    <property type="match status" value="1"/>
</dbReference>
<dbReference type="Proteomes" id="UP000032633">
    <property type="component" value="Chromosome"/>
</dbReference>
<keyword evidence="4" id="KW-1185">Reference proteome</keyword>
<dbReference type="Pfam" id="PF13556">
    <property type="entry name" value="HTH_30"/>
    <property type="match status" value="1"/>
</dbReference>
<dbReference type="InterPro" id="IPR042070">
    <property type="entry name" value="PucR_C-HTH_sf"/>
</dbReference>
<dbReference type="PANTHER" id="PTHR33744">
    <property type="entry name" value="CARBOHYDRATE DIACID REGULATOR"/>
    <property type="match status" value="1"/>
</dbReference>
<protein>
    <recommendedName>
        <fullName evidence="5">PucR family transcriptional regulator</fullName>
    </recommendedName>
</protein>
<feature type="domain" description="Purine catabolism PurC-like" evidence="1">
    <location>
        <begin position="9"/>
        <end position="128"/>
    </location>
</feature>
<sequence length="529" mass="61415">MVNSLTVRDILERSYFQGSTVYASEKALNRTVEWVHILEVTHVGHLLNGNELILTTGLIWKDNEELSISFLQQIMDSRAAGLCIELGRVVSQIPEPMIQLAVQSEFPLVLIHHSIRYIDITHDIHSWIINQQRKKVTELEELSMRFNELLLTASGLSPLLHLYHQATHKPIAYVPLEGKPLFLPAISNREQQTIIQNISAEKEQSHRLVSKSIVVLQHCLGELLSWSEEPLDPFDLLALDRCATAVAQELMRTFYWEEKRMYKQNQWVHDWLNGHYEEREIKPYILSLKPTYSSGLHSVIVIEPNRDLLHSPEFERVYIQKNMMARTIFEQEGFYLIPTLLNQQMVYILLDLQKRKETHSALVRALSRLKEADHQYLPLFSQLLGVGRPFYELSSVKKSLKSALDTISIQKEIGPLQMPFYTLLHFYRIIFNLSKSEQLTELIEDYIGPIVALEQEKREPLLSTLKMYLVLNGAKREAAKALFISRQSLYSRLDKISELLGDDFMSADKRFCIELAVYAHEYVMLMQKR</sequence>
<dbReference type="PATRIC" id="fig|1126833.4.peg.2172"/>
<dbReference type="KEGG" id="pbj:VN24_09835"/>
<reference evidence="3 4" key="1">
    <citation type="journal article" date="2015" name="J. Biotechnol.">
        <title>Complete genome sequence of Paenibacillus beijingensis 7188(T) (=DSM 24997(T)), a novel rhizobacterium from jujube garden soil.</title>
        <authorList>
            <person name="Kwak Y."/>
            <person name="Shin J.H."/>
        </authorList>
    </citation>
    <scope>NUCLEOTIDE SEQUENCE [LARGE SCALE GENOMIC DNA]</scope>
    <source>
        <strain evidence="3 4">DSM 24997</strain>
    </source>
</reference>
<name>A0A0D5NHH6_9BACL</name>
<evidence type="ECO:0000259" key="2">
    <source>
        <dbReference type="Pfam" id="PF13556"/>
    </source>
</evidence>
<organism evidence="3 4">
    <name type="scientific">Paenibacillus beijingensis</name>
    <dbReference type="NCBI Taxonomy" id="1126833"/>
    <lineage>
        <taxon>Bacteria</taxon>
        <taxon>Bacillati</taxon>
        <taxon>Bacillota</taxon>
        <taxon>Bacilli</taxon>
        <taxon>Bacillales</taxon>
        <taxon>Paenibacillaceae</taxon>
        <taxon>Paenibacillus</taxon>
    </lineage>
</organism>
<dbReference type="InterPro" id="IPR012914">
    <property type="entry name" value="PucR_dom"/>
</dbReference>
<evidence type="ECO:0008006" key="5">
    <source>
        <dbReference type="Google" id="ProtNLM"/>
    </source>
</evidence>
<dbReference type="InterPro" id="IPR051448">
    <property type="entry name" value="CdaR-like_regulators"/>
</dbReference>
<evidence type="ECO:0000313" key="4">
    <source>
        <dbReference type="Proteomes" id="UP000032633"/>
    </source>
</evidence>
<evidence type="ECO:0000313" key="3">
    <source>
        <dbReference type="EMBL" id="AJY74834.1"/>
    </source>
</evidence>
<dbReference type="HOGENOM" id="CLU_017436_2_1_9"/>